<evidence type="ECO:0000313" key="2">
    <source>
        <dbReference type="EMBL" id="OBZ90751.1"/>
    </source>
</evidence>
<feature type="transmembrane region" description="Helical" evidence="1">
    <location>
        <begin position="62"/>
        <end position="81"/>
    </location>
</feature>
<gene>
    <name evidence="2" type="ORF">A0J61_01203</name>
</gene>
<feature type="transmembrane region" description="Helical" evidence="1">
    <location>
        <begin position="29"/>
        <end position="50"/>
    </location>
</feature>
<proteinExistence type="predicted"/>
<protein>
    <submittedName>
        <fullName evidence="2">Uncharacterized protein</fullName>
    </submittedName>
</protein>
<keyword evidence="3" id="KW-1185">Reference proteome</keyword>
<comment type="caution">
    <text evidence="2">The sequence shown here is derived from an EMBL/GenBank/DDBJ whole genome shotgun (WGS) entry which is preliminary data.</text>
</comment>
<sequence>MTTEEDIKRQLINYQPSDEERLVISSSMFNFVTMAMIGAASLGVSARLWARSRSTTGTPRTAIPTILGTFTGLTLGGLLGMDRGMRQLRNSLPADFHLLALIHENDQLHKRETLFNDKQD</sequence>
<dbReference type="AlphaFoldDB" id="A0A1C7NNQ9"/>
<dbReference type="EMBL" id="LUGH01000035">
    <property type="protein sequence ID" value="OBZ90751.1"/>
    <property type="molecule type" value="Genomic_DNA"/>
</dbReference>
<evidence type="ECO:0000256" key="1">
    <source>
        <dbReference type="SAM" id="Phobius"/>
    </source>
</evidence>
<accession>A0A1C7NNQ9</accession>
<reference evidence="2 3" key="1">
    <citation type="submission" date="2016-03" db="EMBL/GenBank/DDBJ databases">
        <title>Choanephora cucurbitarum.</title>
        <authorList>
            <person name="Min B."/>
            <person name="Park H."/>
            <person name="Park J.-H."/>
            <person name="Shin H.-D."/>
            <person name="Choi I.-G."/>
        </authorList>
    </citation>
    <scope>NUCLEOTIDE SEQUENCE [LARGE SCALE GENOMIC DNA]</scope>
    <source>
        <strain evidence="2 3">KUS-F28377</strain>
    </source>
</reference>
<evidence type="ECO:0000313" key="3">
    <source>
        <dbReference type="Proteomes" id="UP000093000"/>
    </source>
</evidence>
<dbReference type="InParanoid" id="A0A1C7NNQ9"/>
<dbReference type="Proteomes" id="UP000093000">
    <property type="component" value="Unassembled WGS sequence"/>
</dbReference>
<keyword evidence="1" id="KW-1133">Transmembrane helix</keyword>
<keyword evidence="1" id="KW-0472">Membrane</keyword>
<name>A0A1C7NNQ9_9FUNG</name>
<dbReference type="OrthoDB" id="2261101at2759"/>
<keyword evidence="1" id="KW-0812">Transmembrane</keyword>
<organism evidence="2 3">
    <name type="scientific">Choanephora cucurbitarum</name>
    <dbReference type="NCBI Taxonomy" id="101091"/>
    <lineage>
        <taxon>Eukaryota</taxon>
        <taxon>Fungi</taxon>
        <taxon>Fungi incertae sedis</taxon>
        <taxon>Mucoromycota</taxon>
        <taxon>Mucoromycotina</taxon>
        <taxon>Mucoromycetes</taxon>
        <taxon>Mucorales</taxon>
        <taxon>Mucorineae</taxon>
        <taxon>Choanephoraceae</taxon>
        <taxon>Choanephoroideae</taxon>
        <taxon>Choanephora</taxon>
    </lineage>
</organism>